<accession>A0A5C4RR50</accession>
<dbReference type="PROSITE" id="PS50011">
    <property type="entry name" value="PROTEIN_KINASE_DOM"/>
    <property type="match status" value="1"/>
</dbReference>
<dbReference type="AlphaFoldDB" id="A0A5C4RR50"/>
<evidence type="ECO:0000256" key="5">
    <source>
        <dbReference type="ARBA" id="ARBA00023125"/>
    </source>
</evidence>
<keyword evidence="12" id="KW-1185">Reference proteome</keyword>
<sequence>MSMREGSPWASVRCRSVAATRRHCPHAAFKKPSRPRDRGRRCRSGRSGKPGYHRPMANPSGPTDASLFRWRFGAVEFDESRHELRIAGLPVDMEHKPLQVLAVLLRHVGEVVTKEELFEAVWAGRVTVDHVLATAVGKLRKALDAAGENRIATVPRVGYRLDGPVERVAQGQRLDRAMSFEAGQPVPGRDHFLLERPLGRTLGSEVWLARQPRSRDARVFKFSLGGERLSAIKREATLMRVLRDTLGERDDFVRVLDWNFETEPYFLECEFGGVSLPDWVANHDVLAGWDTAQRLGFFLQVATAVDAAHGVGVLHKDIKPANVLVRQRQPGGWQACLTDFGNSRLLQPERLAELGITGMGLTVTHAGSDSSGTPLYLAPEVVAGQPPTVRSDLYALGILLYQVLIGDLRRPMAPGWERDIADPLLVDDITRATDGDPSRRLGSVAELIQRLSQLEQRRDEAERSAQAARDAELSRQSLERTRARRPWIAATIGVLSIGLLASSALWYRSELQRRDAALQAARAEAVARFLSDDLIGTLSPGGSGFERDPTVREMLEQAGKPLTGRFGDDPATRGSIHAALGDAWRTLGDRERAATHLRAAIEDYTRAFGADDELTLKARYGLVRTLAYAGSADGFAEARSLLDEADRLAGARLAEDGEIALHAAIARGQYHFQRLEIEPSLEAHRRADPLQRRLHPDEAPMAALIRSSIADAMLRLGRTEEAEQLLRTLLSDPLLAPERIGESTVAGYRIMLARALRSLGRYDEALPLAEAAASTSERILGPDNYTTLVQMSVIASIHDYAGDCAKALPIARTVRERMAKRYGENRQATLIETGNLGFKEYDCGDRETGLAWLGKAESGLRRHFGEDNVAAHSFRYALARALTEQRRYAEALAMVDGLNVAALTAGDATPGWELRLRALRGRILVLAGDADTGRPLLAEAVPALEALGTEEPSDIAALQQLLAAPD</sequence>
<dbReference type="PANTHER" id="PTHR43289:SF6">
    <property type="entry name" value="SERINE_THREONINE-PROTEIN KINASE NEKL-3"/>
    <property type="match status" value="1"/>
</dbReference>
<dbReference type="Gene3D" id="1.25.40.10">
    <property type="entry name" value="Tetratricopeptide repeat domain"/>
    <property type="match status" value="2"/>
</dbReference>
<dbReference type="GO" id="GO:0003677">
    <property type="term" value="F:DNA binding"/>
    <property type="evidence" value="ECO:0007669"/>
    <property type="project" value="UniProtKB-UniRule"/>
</dbReference>
<dbReference type="InterPro" id="IPR016032">
    <property type="entry name" value="Sig_transdc_resp-reg_C-effctor"/>
</dbReference>
<feature type="domain" description="Protein kinase" evidence="9">
    <location>
        <begin position="192"/>
        <end position="488"/>
    </location>
</feature>
<gene>
    <name evidence="11" type="ORF">E1B00_11930</name>
</gene>
<evidence type="ECO:0000256" key="4">
    <source>
        <dbReference type="ARBA" id="ARBA00022840"/>
    </source>
</evidence>
<comment type="caution">
    <text evidence="11">The sequence shown here is derived from an EMBL/GenBank/DDBJ whole genome shotgun (WGS) entry which is preliminary data.</text>
</comment>
<dbReference type="InterPro" id="IPR000719">
    <property type="entry name" value="Prot_kinase_dom"/>
</dbReference>
<dbReference type="Proteomes" id="UP000305760">
    <property type="component" value="Unassembled WGS sequence"/>
</dbReference>
<dbReference type="SMART" id="SM00220">
    <property type="entry name" value="S_TKc"/>
    <property type="match status" value="1"/>
</dbReference>
<dbReference type="GO" id="GO:0006355">
    <property type="term" value="P:regulation of DNA-templated transcription"/>
    <property type="evidence" value="ECO:0007669"/>
    <property type="project" value="InterPro"/>
</dbReference>
<dbReference type="SMART" id="SM00862">
    <property type="entry name" value="Trans_reg_C"/>
    <property type="match status" value="1"/>
</dbReference>
<dbReference type="InterPro" id="IPR036388">
    <property type="entry name" value="WH-like_DNA-bd_sf"/>
</dbReference>
<dbReference type="InterPro" id="IPR001867">
    <property type="entry name" value="OmpR/PhoB-type_DNA-bd"/>
</dbReference>
<dbReference type="PROSITE" id="PS00108">
    <property type="entry name" value="PROTEIN_KINASE_ST"/>
    <property type="match status" value="1"/>
</dbReference>
<dbReference type="InterPro" id="IPR011009">
    <property type="entry name" value="Kinase-like_dom_sf"/>
</dbReference>
<dbReference type="SUPFAM" id="SSF46894">
    <property type="entry name" value="C-terminal effector domain of the bipartite response regulators"/>
    <property type="match status" value="1"/>
</dbReference>
<evidence type="ECO:0000256" key="8">
    <source>
        <dbReference type="SAM" id="MobiDB-lite"/>
    </source>
</evidence>
<evidence type="ECO:0000256" key="6">
    <source>
        <dbReference type="PROSITE-ProRule" id="PRU01091"/>
    </source>
</evidence>
<dbReference type="EMBL" id="SMDR01000003">
    <property type="protein sequence ID" value="TNJ33017.1"/>
    <property type="molecule type" value="Genomic_DNA"/>
</dbReference>
<feature type="compositionally biased region" description="Basic residues" evidence="8">
    <location>
        <begin position="27"/>
        <end position="46"/>
    </location>
</feature>
<keyword evidence="7" id="KW-0175">Coiled coil</keyword>
<evidence type="ECO:0000259" key="9">
    <source>
        <dbReference type="PROSITE" id="PS50011"/>
    </source>
</evidence>
<dbReference type="Pfam" id="PF00486">
    <property type="entry name" value="Trans_reg_C"/>
    <property type="match status" value="1"/>
</dbReference>
<dbReference type="SUPFAM" id="SSF48452">
    <property type="entry name" value="TPR-like"/>
    <property type="match status" value="1"/>
</dbReference>
<dbReference type="Pfam" id="PF13374">
    <property type="entry name" value="TPR_10"/>
    <property type="match status" value="1"/>
</dbReference>
<dbReference type="InterPro" id="IPR008271">
    <property type="entry name" value="Ser/Thr_kinase_AS"/>
</dbReference>
<keyword evidence="5 6" id="KW-0238">DNA-binding</keyword>
<name>A0A5C4RR50_9GAMM</name>
<proteinExistence type="predicted"/>
<keyword evidence="1" id="KW-0808">Transferase</keyword>
<evidence type="ECO:0000256" key="7">
    <source>
        <dbReference type="SAM" id="Coils"/>
    </source>
</evidence>
<dbReference type="CDD" id="cd00383">
    <property type="entry name" value="trans_reg_C"/>
    <property type="match status" value="1"/>
</dbReference>
<dbReference type="PROSITE" id="PS51755">
    <property type="entry name" value="OMPR_PHOB"/>
    <property type="match status" value="1"/>
</dbReference>
<keyword evidence="3" id="KW-0418">Kinase</keyword>
<feature type="coiled-coil region" evidence="7">
    <location>
        <begin position="444"/>
        <end position="471"/>
    </location>
</feature>
<evidence type="ECO:0000256" key="3">
    <source>
        <dbReference type="ARBA" id="ARBA00022777"/>
    </source>
</evidence>
<keyword evidence="2" id="KW-0547">Nucleotide-binding</keyword>
<dbReference type="PANTHER" id="PTHR43289">
    <property type="entry name" value="MITOGEN-ACTIVATED PROTEIN KINASE KINASE KINASE 20-RELATED"/>
    <property type="match status" value="1"/>
</dbReference>
<evidence type="ECO:0000313" key="12">
    <source>
        <dbReference type="Proteomes" id="UP000305760"/>
    </source>
</evidence>
<dbReference type="InterPro" id="IPR011990">
    <property type="entry name" value="TPR-like_helical_dom_sf"/>
</dbReference>
<feature type="DNA-binding region" description="OmpR/PhoB-type" evidence="6">
    <location>
        <begin position="65"/>
        <end position="163"/>
    </location>
</feature>
<protein>
    <submittedName>
        <fullName evidence="11">Tetratricopeptide repeat protein</fullName>
    </submittedName>
</protein>
<dbReference type="SUPFAM" id="SSF56112">
    <property type="entry name" value="Protein kinase-like (PK-like)"/>
    <property type="match status" value="1"/>
</dbReference>
<dbReference type="GO" id="GO:0005524">
    <property type="term" value="F:ATP binding"/>
    <property type="evidence" value="ECO:0007669"/>
    <property type="project" value="UniProtKB-KW"/>
</dbReference>
<reference evidence="11 12" key="1">
    <citation type="submission" date="2019-03" db="EMBL/GenBank/DDBJ databases">
        <title>Arenimonas daejeonensis sp. nov., isolated from compost.</title>
        <authorList>
            <person name="Jeon C.O."/>
        </authorList>
    </citation>
    <scope>NUCLEOTIDE SEQUENCE [LARGE SCALE GENOMIC DNA]</scope>
    <source>
        <strain evidence="11 12">R29</strain>
    </source>
</reference>
<feature type="domain" description="OmpR/PhoB-type" evidence="10">
    <location>
        <begin position="65"/>
        <end position="163"/>
    </location>
</feature>
<dbReference type="Gene3D" id="1.10.10.10">
    <property type="entry name" value="Winged helix-like DNA-binding domain superfamily/Winged helix DNA-binding domain"/>
    <property type="match status" value="1"/>
</dbReference>
<keyword evidence="4" id="KW-0067">ATP-binding</keyword>
<dbReference type="Pfam" id="PF13424">
    <property type="entry name" value="TPR_12"/>
    <property type="match status" value="1"/>
</dbReference>
<dbReference type="GO" id="GO:0004674">
    <property type="term" value="F:protein serine/threonine kinase activity"/>
    <property type="evidence" value="ECO:0007669"/>
    <property type="project" value="TreeGrafter"/>
</dbReference>
<dbReference type="Gene3D" id="1.10.510.10">
    <property type="entry name" value="Transferase(Phosphotransferase) domain 1"/>
    <property type="match status" value="1"/>
</dbReference>
<evidence type="ECO:0000256" key="2">
    <source>
        <dbReference type="ARBA" id="ARBA00022741"/>
    </source>
</evidence>
<feature type="region of interest" description="Disordered" evidence="8">
    <location>
        <begin position="27"/>
        <end position="60"/>
    </location>
</feature>
<evidence type="ECO:0000313" key="11">
    <source>
        <dbReference type="EMBL" id="TNJ33017.1"/>
    </source>
</evidence>
<dbReference type="Pfam" id="PF00069">
    <property type="entry name" value="Pkinase"/>
    <property type="match status" value="1"/>
</dbReference>
<evidence type="ECO:0000259" key="10">
    <source>
        <dbReference type="PROSITE" id="PS51755"/>
    </source>
</evidence>
<organism evidence="11 12">
    <name type="scientific">Arenimonas terrae</name>
    <dbReference type="NCBI Taxonomy" id="2546226"/>
    <lineage>
        <taxon>Bacteria</taxon>
        <taxon>Pseudomonadati</taxon>
        <taxon>Pseudomonadota</taxon>
        <taxon>Gammaproteobacteria</taxon>
        <taxon>Lysobacterales</taxon>
        <taxon>Lysobacteraceae</taxon>
        <taxon>Arenimonas</taxon>
    </lineage>
</organism>
<evidence type="ECO:0000256" key="1">
    <source>
        <dbReference type="ARBA" id="ARBA00022679"/>
    </source>
</evidence>
<dbReference type="OrthoDB" id="9801841at2"/>
<dbReference type="GO" id="GO:0000160">
    <property type="term" value="P:phosphorelay signal transduction system"/>
    <property type="evidence" value="ECO:0007669"/>
    <property type="project" value="InterPro"/>
</dbReference>